<accession>W1QID2</accession>
<evidence type="ECO:0000313" key="2">
    <source>
        <dbReference type="Proteomes" id="UP000008673"/>
    </source>
</evidence>
<dbReference type="HOGENOM" id="CLU_341020_0_0_1"/>
<dbReference type="eggNOG" id="KOG1806">
    <property type="taxonomic scope" value="Eukaryota"/>
</dbReference>
<dbReference type="KEGG" id="opa:HPODL_01086"/>
<keyword evidence="2" id="KW-1185">Reference proteome</keyword>
<reference evidence="1 2" key="1">
    <citation type="journal article" date="2013" name="BMC Genomics">
        <title>Genome sequence and analysis of methylotrophic yeast Hansenula polymorpha DL1.</title>
        <authorList>
            <person name="Ravin N.V."/>
            <person name="Eldarov M.A."/>
            <person name="Kadnikov V.V."/>
            <person name="Beletsky A.V."/>
            <person name="Schneider J."/>
            <person name="Mardanova E.S."/>
            <person name="Smekalova E.M."/>
            <person name="Zvereva M.I."/>
            <person name="Dontsova O.A."/>
            <person name="Mardanov A.V."/>
            <person name="Skryabin K.G."/>
        </authorList>
    </citation>
    <scope>NUCLEOTIDE SEQUENCE [LARGE SCALE GENOMIC DNA]</scope>
    <source>
        <strain evidence="2">ATCC 26012 / BCRC 20466 / JCM 22074 / NRRL Y-7560 / DL-1</strain>
    </source>
</reference>
<dbReference type="AlphaFoldDB" id="W1QID2"/>
<dbReference type="STRING" id="871575.W1QID2"/>
<organism evidence="1 2">
    <name type="scientific">Ogataea parapolymorpha (strain ATCC 26012 / BCRC 20466 / JCM 22074 / NRRL Y-7560 / DL-1)</name>
    <name type="common">Yeast</name>
    <name type="synonym">Hansenula polymorpha</name>
    <dbReference type="NCBI Taxonomy" id="871575"/>
    <lineage>
        <taxon>Eukaryota</taxon>
        <taxon>Fungi</taxon>
        <taxon>Dikarya</taxon>
        <taxon>Ascomycota</taxon>
        <taxon>Saccharomycotina</taxon>
        <taxon>Pichiomycetes</taxon>
        <taxon>Pichiales</taxon>
        <taxon>Pichiaceae</taxon>
        <taxon>Ogataea</taxon>
    </lineage>
</organism>
<dbReference type="OrthoDB" id="1879at2759"/>
<name>W1QID2_OGAPD</name>
<gene>
    <name evidence="1" type="ORF">HPODL_01086</name>
</gene>
<dbReference type="RefSeq" id="XP_013935015.1">
    <property type="nucleotide sequence ID" value="XM_014079540.1"/>
</dbReference>
<sequence>MKRTKSDTEKVRQLSVCEPNELALLLVNGELSGIVDQFGPKSSADHTLLLCRLVLAEGELVDTTLKKKVPVLVQKAIDINFERLSALLCVIYDYGQFGAIFQYLQSAVETITRKQTLALDDVNFVVRITNHKSNRQYLRQTGFLAPFKSDGYFQLLFSYIYKDSDVSDRAFKRLCLSPEVYMYRELLELRRSFETFIDVVSQKTVERLYNELELRSSNKEFSLWLEIAQLEPVKSVADIGFSSAVEFLERARLQHEAQTERQLQQAVHGILERVRQGKSSKYCVQVEKITVQEVLGGLVNDNLKCEVILNTKEQQGPKNWATQHGVFYSDKIIPFKVEREEMCKNGFSKFTAVVDVQYRADLANVKYAISAGSEVRNLKVQFPRWMDQFFSQHGDKQTKSQNDSNITFIARPVCSGKSKKVSDLIKSSNGRVLVVAKSRKSFDALDVSMDQFVEYDEALANVRKFAASLNTDPEDIYDFQSAYAFFKNVVEPSWTIFSRNPETAYPFGEAEKPLEHYNSILNLFHQLEVAHKIQQFSNARYFAQKITFLAFDEICENTQLKYDHLFILDASLFSAYEFCSILATNTISLKSLTVAGNPLVSGTQSLLTLLPFSNYLTTQHNIRQELAQFAPGTTLEAPLEIANPGIKDACQFVTVNTSESPAGNGYQNIEEAEYCALLFIYMAILGYPEKEIAILTAYPEQRVLVKEIITKKTAQLGINASANVLVATEKNGGKYKYLLISLVKTTSTDIWTNPSVSIGAIQLATHGLYVFGLRKNYTKTVFSLLPAAPLRLAATEKFEKCTRKVSDTLTNSAVMKSVSQLEKLVCHLVSQQ</sequence>
<dbReference type="InterPro" id="IPR027417">
    <property type="entry name" value="P-loop_NTPase"/>
</dbReference>
<protein>
    <submittedName>
        <fullName evidence="1">Intron-binding protein aquarius</fullName>
    </submittedName>
</protein>
<dbReference type="Gene3D" id="3.40.50.300">
    <property type="entry name" value="P-loop containing nucleotide triphosphate hydrolases"/>
    <property type="match status" value="1"/>
</dbReference>
<dbReference type="GeneID" id="25770551"/>
<comment type="caution">
    <text evidence="1">The sequence shown here is derived from an EMBL/GenBank/DDBJ whole genome shotgun (WGS) entry which is preliminary data.</text>
</comment>
<dbReference type="EMBL" id="AEOI02000006">
    <property type="protein sequence ID" value="ESX00209.1"/>
    <property type="molecule type" value="Genomic_DNA"/>
</dbReference>
<evidence type="ECO:0000313" key="1">
    <source>
        <dbReference type="EMBL" id="ESX00209.1"/>
    </source>
</evidence>
<dbReference type="Proteomes" id="UP000008673">
    <property type="component" value="Unassembled WGS sequence"/>
</dbReference>
<proteinExistence type="predicted"/>